<dbReference type="EMBL" id="KQ419759">
    <property type="protein sequence ID" value="KOF82451.1"/>
    <property type="molecule type" value="Genomic_DNA"/>
</dbReference>
<feature type="chain" id="PRO_5005583329" description="Secreted protein" evidence="1">
    <location>
        <begin position="20"/>
        <end position="106"/>
    </location>
</feature>
<accession>A0A0L8GZG0</accession>
<organism evidence="2">
    <name type="scientific">Octopus bimaculoides</name>
    <name type="common">California two-spotted octopus</name>
    <dbReference type="NCBI Taxonomy" id="37653"/>
    <lineage>
        <taxon>Eukaryota</taxon>
        <taxon>Metazoa</taxon>
        <taxon>Spiralia</taxon>
        <taxon>Lophotrochozoa</taxon>
        <taxon>Mollusca</taxon>
        <taxon>Cephalopoda</taxon>
        <taxon>Coleoidea</taxon>
        <taxon>Octopodiformes</taxon>
        <taxon>Octopoda</taxon>
        <taxon>Incirrata</taxon>
        <taxon>Octopodidae</taxon>
        <taxon>Octopus</taxon>
    </lineage>
</organism>
<dbReference type="AlphaFoldDB" id="A0A0L8GZG0"/>
<keyword evidence="1" id="KW-0732">Signal</keyword>
<gene>
    <name evidence="2" type="ORF">OCBIM_22025286mg</name>
</gene>
<evidence type="ECO:0000313" key="2">
    <source>
        <dbReference type="EMBL" id="KOF82451.1"/>
    </source>
</evidence>
<feature type="signal peptide" evidence="1">
    <location>
        <begin position="1"/>
        <end position="19"/>
    </location>
</feature>
<evidence type="ECO:0008006" key="3">
    <source>
        <dbReference type="Google" id="ProtNLM"/>
    </source>
</evidence>
<proteinExistence type="predicted"/>
<name>A0A0L8GZG0_OCTBM</name>
<evidence type="ECO:0000256" key="1">
    <source>
        <dbReference type="SAM" id="SignalP"/>
    </source>
</evidence>
<reference evidence="2" key="1">
    <citation type="submission" date="2015-07" db="EMBL/GenBank/DDBJ databases">
        <title>MeaNS - Measles Nucleotide Surveillance Program.</title>
        <authorList>
            <person name="Tran T."/>
            <person name="Druce J."/>
        </authorList>
    </citation>
    <scope>NUCLEOTIDE SEQUENCE</scope>
    <source>
        <strain evidence="2">UCB-OBI-ISO-001</strain>
        <tissue evidence="2">Gonad</tissue>
    </source>
</reference>
<sequence>MLVLFFFDFFFHIFMFTCMIFPPPFCPTRVASHPCHGTHFHPTRVSIFNDIPSPVKISFSLDVLTPAVTYTFPTHAFNQTTVPHSLPMLLTLPYYLILSPAGVPNR</sequence>
<protein>
    <recommendedName>
        <fullName evidence="3">Secreted protein</fullName>
    </recommendedName>
</protein>